<dbReference type="PANTHER" id="PTHR30015">
    <property type="entry name" value="MRR RESTRICTION SYSTEM PROTEIN"/>
    <property type="match status" value="1"/>
</dbReference>
<gene>
    <name evidence="4" type="ORF">CP977_19160</name>
</gene>
<dbReference type="SUPFAM" id="SSF52980">
    <property type="entry name" value="Restriction endonuclease-like"/>
    <property type="match status" value="1"/>
</dbReference>
<dbReference type="Pfam" id="PF02342">
    <property type="entry name" value="TerD"/>
    <property type="match status" value="1"/>
</dbReference>
<feature type="region of interest" description="Disordered" evidence="1">
    <location>
        <begin position="15"/>
        <end position="48"/>
    </location>
</feature>
<sequence length="671" mass="72186">MIGIWAEQQRVAQRQREGQQQAVLRQQREAERQQRAYERDVSRMQREQRAAYRRHRDADALRKTREIDERVAVLEGLLAAGCRAPAFRVESLRRAEEVEPFAPGALAQPVPMPDQRHYSGRDGRARFERDWYAAQAAEARRLESLAAYRREYDAWAAARIDEIREHNRGVAGTADALARGDVETVVDYFSAVLFASGGWPDGFPREVSAAYDRGGRGFVLDWDLPGYEVVPETKGVKYLPSTDQEKEVARPVTQRRALYRSVLAQSVLLAVRELFAADRFGALESVALNGYVSGVDPATGLASRVCVASVVVGRQDFDRLNLELVAAVDCLTGALAGRLASKPEERVAVAPFRTPDQVGGDVVVQGDGEEPDLLSMDPIAFEGLVAELFRARGLQAVTTRRSNDGGVDVDALDPDPISGGSIVVQVKRYRNTVPPSAVRDLYGTVQGAGANKGVLVTTSKFGPGSYAFAEGKPLTLISGNELVDLLRQHGLRGRLGAPGAAPAPAPSSPPGDFNLLGMVWRGSVALDVCALVCEGGRVLGDEWFVFYNNPSTPDGSVAAVTAAPGDRAAVRVGFDALPARADRLVLVAAVDPEVNPDADLRGFTEAGIRLRDASGGELDRLEVSDGRPGETALVLGSFRRRAGGDWDFVVGGKGYGGGLGELVGDFGVEVG</sequence>
<dbReference type="CDD" id="cd06974">
    <property type="entry name" value="TerD_like"/>
    <property type="match status" value="1"/>
</dbReference>
<keyword evidence="4" id="KW-0540">Nuclease</keyword>
<feature type="domain" description="Restriction endonuclease type IV Mrr" evidence="3">
    <location>
        <begin position="374"/>
        <end position="486"/>
    </location>
</feature>
<dbReference type="Gene3D" id="2.60.60.30">
    <property type="entry name" value="sav2460 like domains"/>
    <property type="match status" value="1"/>
</dbReference>
<dbReference type="InterPro" id="IPR011335">
    <property type="entry name" value="Restrct_endonuc-II-like"/>
</dbReference>
<dbReference type="InterPro" id="IPR011856">
    <property type="entry name" value="tRNA_endonuc-like_dom_sf"/>
</dbReference>
<accession>A0ABX6BS89</accession>
<protein>
    <submittedName>
        <fullName evidence="4">Restriction endonuclease</fullName>
    </submittedName>
</protein>
<dbReference type="EMBL" id="CP023693">
    <property type="protein sequence ID" value="QEV36916.1"/>
    <property type="molecule type" value="Genomic_DNA"/>
</dbReference>
<dbReference type="InterPro" id="IPR052906">
    <property type="entry name" value="Type_IV_Methyl-Rstrct_Enzyme"/>
</dbReference>
<evidence type="ECO:0000259" key="2">
    <source>
        <dbReference type="Pfam" id="PF02342"/>
    </source>
</evidence>
<feature type="domain" description="TerD" evidence="2">
    <location>
        <begin position="523"/>
        <end position="666"/>
    </location>
</feature>
<feature type="compositionally biased region" description="Low complexity" evidence="1">
    <location>
        <begin position="15"/>
        <end position="25"/>
    </location>
</feature>
<evidence type="ECO:0000256" key="1">
    <source>
        <dbReference type="SAM" id="MobiDB-lite"/>
    </source>
</evidence>
<keyword evidence="5" id="KW-1185">Reference proteome</keyword>
<evidence type="ECO:0000313" key="5">
    <source>
        <dbReference type="Proteomes" id="UP000326029"/>
    </source>
</evidence>
<dbReference type="PANTHER" id="PTHR30015:SF7">
    <property type="entry name" value="TYPE IV METHYL-DIRECTED RESTRICTION ENZYME ECOKMRR"/>
    <property type="match status" value="1"/>
</dbReference>
<feature type="compositionally biased region" description="Basic and acidic residues" evidence="1">
    <location>
        <begin position="26"/>
        <end position="48"/>
    </location>
</feature>
<dbReference type="Proteomes" id="UP000326029">
    <property type="component" value="Chromosome"/>
</dbReference>
<evidence type="ECO:0000313" key="4">
    <source>
        <dbReference type="EMBL" id="QEV36916.1"/>
    </source>
</evidence>
<dbReference type="GO" id="GO:0004519">
    <property type="term" value="F:endonuclease activity"/>
    <property type="evidence" value="ECO:0007669"/>
    <property type="project" value="UniProtKB-KW"/>
</dbReference>
<dbReference type="InterPro" id="IPR007560">
    <property type="entry name" value="Restrct_endonuc_IV_Mrr"/>
</dbReference>
<proteinExistence type="predicted"/>
<dbReference type="Pfam" id="PF04471">
    <property type="entry name" value="Mrr_cat"/>
    <property type="match status" value="1"/>
</dbReference>
<keyword evidence="4" id="KW-0378">Hydrolase</keyword>
<name>A0ABX6BS89_9ACTN</name>
<evidence type="ECO:0000259" key="3">
    <source>
        <dbReference type="Pfam" id="PF04471"/>
    </source>
</evidence>
<organism evidence="4 5">
    <name type="scientific">Streptomyces cinereoruber</name>
    <dbReference type="NCBI Taxonomy" id="67260"/>
    <lineage>
        <taxon>Bacteria</taxon>
        <taxon>Bacillati</taxon>
        <taxon>Actinomycetota</taxon>
        <taxon>Actinomycetes</taxon>
        <taxon>Kitasatosporales</taxon>
        <taxon>Streptomycetaceae</taxon>
        <taxon>Streptomyces</taxon>
    </lineage>
</organism>
<reference evidence="4 5" key="1">
    <citation type="submission" date="2017-09" db="EMBL/GenBank/DDBJ databases">
        <authorList>
            <person name="Lee N."/>
            <person name="Cho B.-K."/>
        </authorList>
    </citation>
    <scope>NUCLEOTIDE SEQUENCE [LARGE SCALE GENOMIC DNA]</scope>
    <source>
        <strain evidence="4 5">ATCC 19740</strain>
    </source>
</reference>
<dbReference type="InterPro" id="IPR003325">
    <property type="entry name" value="TerD"/>
</dbReference>
<keyword evidence="4" id="KW-0255">Endonuclease</keyword>
<dbReference type="Gene3D" id="3.40.1350.10">
    <property type="match status" value="1"/>
</dbReference>